<comment type="caution">
    <text evidence="3">The sequence shown here is derived from an EMBL/GenBank/DDBJ whole genome shotgun (WGS) entry which is preliminary data.</text>
</comment>
<evidence type="ECO:0000256" key="1">
    <source>
        <dbReference type="SAM" id="MobiDB-lite"/>
    </source>
</evidence>
<keyword evidence="4" id="KW-1185">Reference proteome</keyword>
<accession>A0A4Z2JE68</accession>
<dbReference type="Proteomes" id="UP000314294">
    <property type="component" value="Unassembled WGS sequence"/>
</dbReference>
<dbReference type="InterPro" id="IPR000195">
    <property type="entry name" value="Rab-GAP-TBC_dom"/>
</dbReference>
<feature type="region of interest" description="Disordered" evidence="1">
    <location>
        <begin position="1"/>
        <end position="22"/>
    </location>
</feature>
<feature type="compositionally biased region" description="Basic and acidic residues" evidence="1">
    <location>
        <begin position="753"/>
        <end position="766"/>
    </location>
</feature>
<dbReference type="SMART" id="SM00164">
    <property type="entry name" value="TBC"/>
    <property type="match status" value="1"/>
</dbReference>
<evidence type="ECO:0000313" key="4">
    <source>
        <dbReference type="Proteomes" id="UP000314294"/>
    </source>
</evidence>
<feature type="region of interest" description="Disordered" evidence="1">
    <location>
        <begin position="577"/>
        <end position="726"/>
    </location>
</feature>
<dbReference type="InterPro" id="IPR035969">
    <property type="entry name" value="Rab-GAP_TBC_sf"/>
</dbReference>
<feature type="compositionally biased region" description="Low complexity" evidence="1">
    <location>
        <begin position="817"/>
        <end position="829"/>
    </location>
</feature>
<dbReference type="InterPro" id="IPR050302">
    <property type="entry name" value="Rab_GAP_TBC_domain"/>
</dbReference>
<organism evidence="3 4">
    <name type="scientific">Liparis tanakae</name>
    <name type="common">Tanaka's snailfish</name>
    <dbReference type="NCBI Taxonomy" id="230148"/>
    <lineage>
        <taxon>Eukaryota</taxon>
        <taxon>Metazoa</taxon>
        <taxon>Chordata</taxon>
        <taxon>Craniata</taxon>
        <taxon>Vertebrata</taxon>
        <taxon>Euteleostomi</taxon>
        <taxon>Actinopterygii</taxon>
        <taxon>Neopterygii</taxon>
        <taxon>Teleostei</taxon>
        <taxon>Neoteleostei</taxon>
        <taxon>Acanthomorphata</taxon>
        <taxon>Eupercaria</taxon>
        <taxon>Perciformes</taxon>
        <taxon>Cottioidei</taxon>
        <taxon>Cottales</taxon>
        <taxon>Liparidae</taxon>
        <taxon>Liparis</taxon>
    </lineage>
</organism>
<feature type="compositionally biased region" description="Basic and acidic residues" evidence="1">
    <location>
        <begin position="577"/>
        <end position="594"/>
    </location>
</feature>
<dbReference type="OrthoDB" id="294251at2759"/>
<dbReference type="PANTHER" id="PTHR47219">
    <property type="entry name" value="RAB GTPASE-ACTIVATING PROTEIN 1-LIKE"/>
    <property type="match status" value="1"/>
</dbReference>
<dbReference type="Pfam" id="PF00566">
    <property type="entry name" value="RabGAP-TBC"/>
    <property type="match status" value="1"/>
</dbReference>
<dbReference type="Gene3D" id="1.10.8.270">
    <property type="entry name" value="putative rabgap domain of human tbc1 domain family member 14 like domains"/>
    <property type="match status" value="1"/>
</dbReference>
<feature type="compositionally biased region" description="Pro residues" evidence="1">
    <location>
        <begin position="905"/>
        <end position="921"/>
    </location>
</feature>
<dbReference type="FunFam" id="1.10.8.270:FF:000010">
    <property type="entry name" value="Putative USP6 N-terminal-like protein"/>
    <property type="match status" value="1"/>
</dbReference>
<feature type="compositionally biased region" description="Pro residues" evidence="1">
    <location>
        <begin position="667"/>
        <end position="681"/>
    </location>
</feature>
<dbReference type="PANTHER" id="PTHR47219:SF25">
    <property type="entry name" value="RAB-GAP TBC DOMAIN-CONTAINING PROTEIN"/>
    <property type="match status" value="1"/>
</dbReference>
<feature type="domain" description="Rab-GAP TBC" evidence="2">
    <location>
        <begin position="286"/>
        <end position="497"/>
    </location>
</feature>
<dbReference type="PROSITE" id="PS50086">
    <property type="entry name" value="TBC_RABGAP"/>
    <property type="match status" value="1"/>
</dbReference>
<proteinExistence type="predicted"/>
<dbReference type="Gene3D" id="1.10.10.750">
    <property type="entry name" value="Ypt/Rab-GAP domain of gyp1p, domain 1"/>
    <property type="match status" value="1"/>
</dbReference>
<evidence type="ECO:0000259" key="2">
    <source>
        <dbReference type="PROSITE" id="PS50086"/>
    </source>
</evidence>
<gene>
    <name evidence="3" type="primary">USP6NL_0</name>
    <name evidence="3" type="ORF">EYF80_001922</name>
</gene>
<feature type="compositionally biased region" description="Basic and acidic residues" evidence="1">
    <location>
        <begin position="1"/>
        <end position="10"/>
    </location>
</feature>
<feature type="compositionally biased region" description="Low complexity" evidence="1">
    <location>
        <begin position="922"/>
        <end position="931"/>
    </location>
</feature>
<dbReference type="GO" id="GO:0031267">
    <property type="term" value="F:small GTPase binding"/>
    <property type="evidence" value="ECO:0007669"/>
    <property type="project" value="TreeGrafter"/>
</dbReference>
<dbReference type="SUPFAM" id="SSF47923">
    <property type="entry name" value="Ypt/Rab-GAP domain of gyp1p"/>
    <property type="match status" value="2"/>
</dbReference>
<feature type="region of interest" description="Disordered" evidence="1">
    <location>
        <begin position="739"/>
        <end position="1044"/>
    </location>
</feature>
<dbReference type="EMBL" id="SRLO01000008">
    <property type="protein sequence ID" value="TNN87958.1"/>
    <property type="molecule type" value="Genomic_DNA"/>
</dbReference>
<evidence type="ECO:0000313" key="3">
    <source>
        <dbReference type="EMBL" id="TNN87958.1"/>
    </source>
</evidence>
<sequence length="1044" mass="116033">MYRRAVRDDMASLSTNPEMDKGGSLVELRRTRALHLTNNQTRKPNAQTFPLREDLGSPTSRRRRSCACATVSLACPAACQTDSYSQLAACGPGRGASISAEPVASRGHVFSAGGSVESGENENRGYRLYLEVQRSTRREVTPKGLTTAKQPSPLPELISCRRLDAGWENQTDLDMKKDIETLIAEERTEIISKYDKGRQEGINIDPWEDADYSIYKVTDRFGFLHEEELPTPSAMEEKQKHHEVERVEKWLKMVKKWDKYKNSEKVCNSKLVGNMQERLVKRVYKGIPLQLRGQAWALLLDIEKIKQDNVGKYERMKLQARYFSAEIKQIDLDVNRTFRNHIMFMDRFGVKQQALFHVLAAYSVYNTEVSYCQGMSQIAAILLMYLNEEDAFWALSQLLTNSKHAMHGERREGMETHLKQSTAPNTGPIKHERFSLKRTRAHYELVLSKMLPKLKKHLDKEQMSTGIYTTKWFLQCFIDRTPFTLTLRLWDIYIMEGERTLTAMAYTTLKLHKSEYECGDVISGAGSAARNESDRSERLQKLPLEDLREFLQEQVAVSFFSPDDVVVEQLQTAMSELRSKKLDQPPPAKSEEQPKTPLGQERPVLLQPDSPLEVKVNTLPPPSRPETEARPTVGVALQQTPSSAERQDSRTPPLASPDPVVAHTPGTPSPLRPCRAPPLPPKAHKPGAEGGSDRVVNEALPEVGKPEGPPGQPETQEEPVDWPPPYLDAVAVGAAEEFMDLPDLPPPPFFYTERNDQRRLDGEAHRLGSGTPQRSPSPRPASPLVPQMKLLPKPCPKPPTSLHLAQKEAPPTKPSSHRAFTTSSSSSSPRLPPPPKPTKFPVSLCVPVPTGGRRPSNTSQYDNLSEADEEDRFLERLLGSTPEELPTTPSNGAHATGREDDPALYPLPPPPVFIPPSPSSFPPSLCGLPSLPQEPEYEGADSWVEDSIIPPPPAHFADRLAPFQRSAASCPDTHRAASPGYSKPFSRGPRDHSAFPAPLLYTGSPPGQTRPSGPPAIGVPSGQPSPDFCRMPPGGQQLPKSVTF</sequence>
<feature type="compositionally biased region" description="Polar residues" evidence="1">
    <location>
        <begin position="38"/>
        <end position="48"/>
    </location>
</feature>
<dbReference type="Gene3D" id="1.10.472.80">
    <property type="entry name" value="Ypt/Rab-GAP domain of gyp1p, domain 3"/>
    <property type="match status" value="1"/>
</dbReference>
<dbReference type="GO" id="GO:0005096">
    <property type="term" value="F:GTPase activator activity"/>
    <property type="evidence" value="ECO:0007669"/>
    <property type="project" value="TreeGrafter"/>
</dbReference>
<dbReference type="AlphaFoldDB" id="A0A4Z2JE68"/>
<feature type="region of interest" description="Disordered" evidence="1">
    <location>
        <begin position="38"/>
        <end position="60"/>
    </location>
</feature>
<reference evidence="3 4" key="1">
    <citation type="submission" date="2019-03" db="EMBL/GenBank/DDBJ databases">
        <title>First draft genome of Liparis tanakae, snailfish: a comprehensive survey of snailfish specific genes.</title>
        <authorList>
            <person name="Kim W."/>
            <person name="Song I."/>
            <person name="Jeong J.-H."/>
            <person name="Kim D."/>
            <person name="Kim S."/>
            <person name="Ryu S."/>
            <person name="Song J.Y."/>
            <person name="Lee S.K."/>
        </authorList>
    </citation>
    <scope>NUCLEOTIDE SEQUENCE [LARGE SCALE GENOMIC DNA]</scope>
    <source>
        <tissue evidence="3">Muscle</tissue>
    </source>
</reference>
<name>A0A4Z2JE68_9TELE</name>
<protein>
    <submittedName>
        <fullName evidence="3">USP6 N-terminal-like protein</fullName>
    </submittedName>
</protein>